<name>A0ABU8Q268_9SPHN</name>
<dbReference type="Proteomes" id="UP001380365">
    <property type="component" value="Unassembled WGS sequence"/>
</dbReference>
<keyword evidence="2" id="KW-1185">Reference proteome</keyword>
<evidence type="ECO:0000313" key="2">
    <source>
        <dbReference type="Proteomes" id="UP001380365"/>
    </source>
</evidence>
<proteinExistence type="predicted"/>
<sequence length="42" mass="4500">MFSLIALYFAYRNQTVGAHIAPVSKTTAANDRAIVAEFAKAA</sequence>
<dbReference type="RefSeq" id="WP_272695160.1">
    <property type="nucleotide sequence ID" value="NZ_BAAAEL010000010.1"/>
</dbReference>
<dbReference type="EMBL" id="JBBGZA010000001">
    <property type="protein sequence ID" value="MEJ5093144.1"/>
    <property type="molecule type" value="Genomic_DNA"/>
</dbReference>
<comment type="caution">
    <text evidence="1">The sequence shown here is derived from an EMBL/GenBank/DDBJ whole genome shotgun (WGS) entry which is preliminary data.</text>
</comment>
<protein>
    <submittedName>
        <fullName evidence="1">Uncharacterized protein</fullName>
    </submittedName>
</protein>
<reference evidence="1 2" key="1">
    <citation type="submission" date="2023-12" db="EMBL/GenBank/DDBJ databases">
        <title>Gut-associated functions are favored during microbiome assembly across C. elegans life.</title>
        <authorList>
            <person name="Zimmermann J."/>
        </authorList>
    </citation>
    <scope>NUCLEOTIDE SEQUENCE [LARGE SCALE GENOMIC DNA]</scope>
    <source>
        <strain evidence="1 2">JUb134</strain>
    </source>
</reference>
<accession>A0ABU8Q268</accession>
<evidence type="ECO:0000313" key="1">
    <source>
        <dbReference type="EMBL" id="MEJ5093144.1"/>
    </source>
</evidence>
<gene>
    <name evidence="1" type="ORF">WH159_01100</name>
</gene>
<organism evidence="1 2">
    <name type="scientific">Sphingomonas molluscorum</name>
    <dbReference type="NCBI Taxonomy" id="418184"/>
    <lineage>
        <taxon>Bacteria</taxon>
        <taxon>Pseudomonadati</taxon>
        <taxon>Pseudomonadota</taxon>
        <taxon>Alphaproteobacteria</taxon>
        <taxon>Sphingomonadales</taxon>
        <taxon>Sphingomonadaceae</taxon>
        <taxon>Sphingomonas</taxon>
    </lineage>
</organism>